<gene>
    <name evidence="6" type="ORF">HanXRQr2_Chr14g0653991</name>
</gene>
<dbReference type="AlphaFoldDB" id="A0A9K3EAH7"/>
<feature type="domain" description="Aldehyde dehydrogenase" evidence="5">
    <location>
        <begin position="9"/>
        <end position="233"/>
    </location>
</feature>
<evidence type="ECO:0000256" key="3">
    <source>
        <dbReference type="PROSITE-ProRule" id="PRU10007"/>
    </source>
</evidence>
<dbReference type="EMBL" id="MNCJ02000329">
    <property type="protein sequence ID" value="KAF5769942.1"/>
    <property type="molecule type" value="Genomic_DNA"/>
</dbReference>
<organism evidence="6 7">
    <name type="scientific">Helianthus annuus</name>
    <name type="common">Common sunflower</name>
    <dbReference type="NCBI Taxonomy" id="4232"/>
    <lineage>
        <taxon>Eukaryota</taxon>
        <taxon>Viridiplantae</taxon>
        <taxon>Streptophyta</taxon>
        <taxon>Embryophyta</taxon>
        <taxon>Tracheophyta</taxon>
        <taxon>Spermatophyta</taxon>
        <taxon>Magnoliopsida</taxon>
        <taxon>eudicotyledons</taxon>
        <taxon>Gunneridae</taxon>
        <taxon>Pentapetalae</taxon>
        <taxon>asterids</taxon>
        <taxon>campanulids</taxon>
        <taxon>Asterales</taxon>
        <taxon>Asteraceae</taxon>
        <taxon>Asteroideae</taxon>
        <taxon>Heliantheae alliance</taxon>
        <taxon>Heliantheae</taxon>
        <taxon>Helianthus</taxon>
    </lineage>
</organism>
<dbReference type="InterPro" id="IPR016161">
    <property type="entry name" value="Ald_DH/histidinol_DH"/>
</dbReference>
<comment type="similarity">
    <text evidence="1 4">Belongs to the aldehyde dehydrogenase family.</text>
</comment>
<protein>
    <submittedName>
        <fullName evidence="6">Aldehyde dehydrogenase domain, aldehyde/histidinol dehydrogenase</fullName>
    </submittedName>
</protein>
<dbReference type="InterPro" id="IPR016162">
    <property type="entry name" value="Ald_DH_N"/>
</dbReference>
<evidence type="ECO:0000256" key="1">
    <source>
        <dbReference type="ARBA" id="ARBA00009986"/>
    </source>
</evidence>
<dbReference type="PROSITE" id="PS00070">
    <property type="entry name" value="ALDEHYDE_DEHYDR_CYS"/>
    <property type="match status" value="1"/>
</dbReference>
<dbReference type="InterPro" id="IPR016163">
    <property type="entry name" value="Ald_DH_C"/>
</dbReference>
<evidence type="ECO:0000259" key="5">
    <source>
        <dbReference type="Pfam" id="PF00171"/>
    </source>
</evidence>
<name>A0A9K3EAH7_HELAN</name>
<evidence type="ECO:0000313" key="6">
    <source>
        <dbReference type="EMBL" id="KAF5769942.1"/>
    </source>
</evidence>
<dbReference type="FunFam" id="3.40.309.10:FF:000001">
    <property type="entry name" value="Mitochondrial aldehyde dehydrogenase 2"/>
    <property type="match status" value="1"/>
</dbReference>
<dbReference type="PROSITE" id="PS00687">
    <property type="entry name" value="ALDEHYDE_DEHYDR_GLU"/>
    <property type="match status" value="1"/>
</dbReference>
<dbReference type="Proteomes" id="UP000215914">
    <property type="component" value="Unassembled WGS sequence"/>
</dbReference>
<evidence type="ECO:0000256" key="4">
    <source>
        <dbReference type="RuleBase" id="RU003345"/>
    </source>
</evidence>
<dbReference type="InterPro" id="IPR029510">
    <property type="entry name" value="Ald_DH_CS_GLU"/>
</dbReference>
<dbReference type="Gramene" id="mRNA:HanXRQr2_Chr14g0653991">
    <property type="protein sequence ID" value="mRNA:HanXRQr2_Chr14g0653991"/>
    <property type="gene ID" value="HanXRQr2_Chr14g0653991"/>
</dbReference>
<comment type="caution">
    <text evidence="6">The sequence shown here is derived from an EMBL/GenBank/DDBJ whole genome shotgun (WGS) entry which is preliminary data.</text>
</comment>
<reference evidence="6" key="1">
    <citation type="journal article" date="2017" name="Nature">
        <title>The sunflower genome provides insights into oil metabolism, flowering and Asterid evolution.</title>
        <authorList>
            <person name="Badouin H."/>
            <person name="Gouzy J."/>
            <person name="Grassa C.J."/>
            <person name="Murat F."/>
            <person name="Staton S.E."/>
            <person name="Cottret L."/>
            <person name="Lelandais-Briere C."/>
            <person name="Owens G.L."/>
            <person name="Carrere S."/>
            <person name="Mayjonade B."/>
            <person name="Legrand L."/>
            <person name="Gill N."/>
            <person name="Kane N.C."/>
            <person name="Bowers J.E."/>
            <person name="Hubner S."/>
            <person name="Bellec A."/>
            <person name="Berard A."/>
            <person name="Berges H."/>
            <person name="Blanchet N."/>
            <person name="Boniface M.C."/>
            <person name="Brunel D."/>
            <person name="Catrice O."/>
            <person name="Chaidir N."/>
            <person name="Claudel C."/>
            <person name="Donnadieu C."/>
            <person name="Faraut T."/>
            <person name="Fievet G."/>
            <person name="Helmstetter N."/>
            <person name="King M."/>
            <person name="Knapp S.J."/>
            <person name="Lai Z."/>
            <person name="Le Paslier M.C."/>
            <person name="Lippi Y."/>
            <person name="Lorenzon L."/>
            <person name="Mandel J.R."/>
            <person name="Marage G."/>
            <person name="Marchand G."/>
            <person name="Marquand E."/>
            <person name="Bret-Mestries E."/>
            <person name="Morien E."/>
            <person name="Nambeesan S."/>
            <person name="Nguyen T."/>
            <person name="Pegot-Espagnet P."/>
            <person name="Pouilly N."/>
            <person name="Raftis F."/>
            <person name="Sallet E."/>
            <person name="Schiex T."/>
            <person name="Thomas J."/>
            <person name="Vandecasteele C."/>
            <person name="Vares D."/>
            <person name="Vear F."/>
            <person name="Vautrin S."/>
            <person name="Crespi M."/>
            <person name="Mangin B."/>
            <person name="Burke J.M."/>
            <person name="Salse J."/>
            <person name="Munos S."/>
            <person name="Vincourt P."/>
            <person name="Rieseberg L.H."/>
            <person name="Langlade N.B."/>
        </authorList>
    </citation>
    <scope>NUCLEOTIDE SEQUENCE</scope>
    <source>
        <tissue evidence="6">Leaves</tissue>
    </source>
</reference>
<dbReference type="Gene3D" id="3.40.605.10">
    <property type="entry name" value="Aldehyde Dehydrogenase, Chain A, domain 1"/>
    <property type="match status" value="1"/>
</dbReference>
<evidence type="ECO:0000313" key="7">
    <source>
        <dbReference type="Proteomes" id="UP000215914"/>
    </source>
</evidence>
<dbReference type="GO" id="GO:0004029">
    <property type="term" value="F:aldehyde dehydrogenase (NAD+) activity"/>
    <property type="evidence" value="ECO:0000318"/>
    <property type="project" value="GO_Central"/>
</dbReference>
<dbReference type="SUPFAM" id="SSF53720">
    <property type="entry name" value="ALDH-like"/>
    <property type="match status" value="1"/>
</dbReference>
<dbReference type="Gene3D" id="3.40.309.10">
    <property type="entry name" value="Aldehyde Dehydrogenase, Chain A, domain 2"/>
    <property type="match status" value="1"/>
</dbReference>
<evidence type="ECO:0000256" key="2">
    <source>
        <dbReference type="ARBA" id="ARBA00023002"/>
    </source>
</evidence>
<dbReference type="InterPro" id="IPR015590">
    <property type="entry name" value="Aldehyde_DH_dom"/>
</dbReference>
<feature type="active site" evidence="3">
    <location>
        <position position="20"/>
    </location>
</feature>
<reference evidence="6" key="2">
    <citation type="submission" date="2020-06" db="EMBL/GenBank/DDBJ databases">
        <title>Helianthus annuus Genome sequencing and assembly Release 2.</title>
        <authorList>
            <person name="Gouzy J."/>
            <person name="Langlade N."/>
            <person name="Munos S."/>
        </authorList>
    </citation>
    <scope>NUCLEOTIDE SEQUENCE</scope>
    <source>
        <tissue evidence="6">Leaves</tissue>
    </source>
</reference>
<dbReference type="PANTHER" id="PTHR11699">
    <property type="entry name" value="ALDEHYDE DEHYDROGENASE-RELATED"/>
    <property type="match status" value="1"/>
</dbReference>
<dbReference type="Pfam" id="PF00171">
    <property type="entry name" value="Aldedh"/>
    <property type="match status" value="1"/>
</dbReference>
<keyword evidence="7" id="KW-1185">Reference proteome</keyword>
<accession>A0A9K3EAH7</accession>
<dbReference type="InterPro" id="IPR016160">
    <property type="entry name" value="Ald_DH_CS_CYS"/>
</dbReference>
<sequence length="277" mass="31103">MGQFVLVLNAKSNLKPVTLELGGKSPFIVSEDANVDEAVELAHDALFFNQGQCCCAGSRTFVRERVYNEFVEKAKARTLKRVVGDPFRKGVEQGPQVDSEQFDKILKYIRSGVDSGATLETGGQRFSSNGYYIQPTVFSNVQDDMLIATDEIFGQVQTILKFKDINEVIRRANATYFGLVAGVFAQNLDTAKTLTRALKAGTVWINCFDVFDAVIPLGGYKMSGHGREKGISENIRSIRKIFENVRNIQKISENLYSDIRNYQKYPFPNMKKIIKIK</sequence>
<proteinExistence type="inferred from homology"/>
<keyword evidence="2 4" id="KW-0560">Oxidoreductase</keyword>